<reference evidence="3" key="2">
    <citation type="submission" date="2015-07" db="EMBL/GenBank/DDBJ databases">
        <title>Contrasting host-pathogen interactions and genome evolution in two generalist and specialist microsporidian pathogens of mosquitoes.</title>
        <authorList>
            <consortium name="The Broad Institute Genomics Platform"/>
            <consortium name="The Broad Institute Genome Sequencing Center for Infectious Disease"/>
            <person name="Cuomo C.A."/>
            <person name="Sanscrainte N.D."/>
            <person name="Goldberg J.M."/>
            <person name="Heiman D."/>
            <person name="Young S."/>
            <person name="Zeng Q."/>
            <person name="Becnel J.J."/>
            <person name="Birren B.W."/>
        </authorList>
    </citation>
    <scope>NUCLEOTIDE SEQUENCE [LARGE SCALE GENOMIC DNA]</scope>
    <source>
        <strain evidence="3">USNM 41457</strain>
    </source>
</reference>
<evidence type="ECO:0000256" key="1">
    <source>
        <dbReference type="SAM" id="Phobius"/>
    </source>
</evidence>
<dbReference type="HOGENOM" id="CLU_880069_0_0_1"/>
<accession>J9D721</accession>
<evidence type="ECO:0000313" key="2">
    <source>
        <dbReference type="EMBL" id="EJW03334.1"/>
    </source>
</evidence>
<gene>
    <name evidence="2" type="ORF">EDEG_02321</name>
</gene>
<keyword evidence="3" id="KW-1185">Reference proteome</keyword>
<keyword evidence="1" id="KW-0472">Membrane</keyword>
<sequence length="316" mass="37012">MDNKSSNDIKQDTRKRYKKIKIISIIILSATIAIISSVNFVIVPYTAKKTEKAFLITVEEKIKNDEFKSFGPQFHRFYEYFEEPKKSGKFSLVLKLDNLGPRNNNNNVYQLALREICYKSKNPDKRNIIQLNGRYLVGTKDSKYINICVNLIFKPIEPEEYHQTFSFDNEALENLGIDFKKYFLEKFDNNERIYKKVENIIEYIKKNLKCKSKNKYNQNGTYIFIYAINSKIVLLKASFNKKTKKDSDPERYLYDILEFEIKQKNNSSSNNCEEIDNSANDVGKSVLNNDQVLILEILYLLFHNLLRSPSTTPVCT</sequence>
<keyword evidence="1" id="KW-0812">Transmembrane</keyword>
<organism evidence="2 3">
    <name type="scientific">Edhazardia aedis (strain USNM 41457)</name>
    <name type="common">Microsporidian parasite</name>
    <dbReference type="NCBI Taxonomy" id="1003232"/>
    <lineage>
        <taxon>Eukaryota</taxon>
        <taxon>Fungi</taxon>
        <taxon>Fungi incertae sedis</taxon>
        <taxon>Microsporidia</taxon>
        <taxon>Edhazardia</taxon>
    </lineage>
</organism>
<dbReference type="Proteomes" id="UP000003163">
    <property type="component" value="Unassembled WGS sequence"/>
</dbReference>
<protein>
    <submittedName>
        <fullName evidence="2">Uncharacterized protein</fullName>
    </submittedName>
</protein>
<dbReference type="InParanoid" id="J9D721"/>
<comment type="caution">
    <text evidence="2">The sequence shown here is derived from an EMBL/GenBank/DDBJ whole genome shotgun (WGS) entry which is preliminary data.</text>
</comment>
<keyword evidence="1" id="KW-1133">Transmembrane helix</keyword>
<feature type="transmembrane region" description="Helical" evidence="1">
    <location>
        <begin position="20"/>
        <end position="42"/>
    </location>
</feature>
<dbReference type="EMBL" id="AFBI03000040">
    <property type="protein sequence ID" value="EJW03334.1"/>
    <property type="molecule type" value="Genomic_DNA"/>
</dbReference>
<name>J9D721_EDHAE</name>
<reference evidence="2 3" key="1">
    <citation type="submission" date="2011-08" db="EMBL/GenBank/DDBJ databases">
        <authorList>
            <person name="Liu Z.J."/>
            <person name="Shi F.L."/>
            <person name="Lu J.Q."/>
            <person name="Li M."/>
            <person name="Wang Z.L."/>
        </authorList>
    </citation>
    <scope>NUCLEOTIDE SEQUENCE [LARGE SCALE GENOMIC DNA]</scope>
    <source>
        <strain evidence="2 3">USNM 41457</strain>
    </source>
</reference>
<evidence type="ECO:0000313" key="3">
    <source>
        <dbReference type="Proteomes" id="UP000003163"/>
    </source>
</evidence>
<dbReference type="VEuPathDB" id="MicrosporidiaDB:EDEG_02321"/>
<proteinExistence type="predicted"/>
<dbReference type="AlphaFoldDB" id="J9D721"/>